<comment type="caution">
    <text evidence="2">The sequence shown here is derived from an EMBL/GenBank/DDBJ whole genome shotgun (WGS) entry which is preliminary data.</text>
</comment>
<keyword evidence="3" id="KW-1185">Reference proteome</keyword>
<name>A0AAW1Q868_9CHLO</name>
<evidence type="ECO:0000256" key="1">
    <source>
        <dbReference type="SAM" id="MobiDB-lite"/>
    </source>
</evidence>
<dbReference type="EMBL" id="JALJOR010000005">
    <property type="protein sequence ID" value="KAK9816529.1"/>
    <property type="molecule type" value="Genomic_DNA"/>
</dbReference>
<feature type="region of interest" description="Disordered" evidence="1">
    <location>
        <begin position="1"/>
        <end position="21"/>
    </location>
</feature>
<evidence type="ECO:0000313" key="3">
    <source>
        <dbReference type="Proteomes" id="UP001489004"/>
    </source>
</evidence>
<accession>A0AAW1Q868</accession>
<gene>
    <name evidence="2" type="ORF">WJX72_001574</name>
</gene>
<sequence length="275" mass="29851">MPQKAGGGVANTSEPTLPTGTFKLPLRPIRSSQDVEDSQKADLAVLEAEFATRYCERLGVKPTRANQALVLQTLPLQPHSLQVKLKVQGHNEDEVEVTAPGMKHDVRHILPPVVGPTDVLAVGLENEAASGFSHASKAASQAAAQALRAAINSGASSREEQEAWLCAIHESWDRMTRRHRQAPAGVAFIIPLLLLSIRSLVETCMSQCYPLFSASPEGALGLQRMHQTLQRAERQHYNGISPLLQAALTHPESVAVRRLLLKGQKVSQQVCQVHA</sequence>
<feature type="compositionally biased region" description="Polar residues" evidence="1">
    <location>
        <begin position="10"/>
        <end position="19"/>
    </location>
</feature>
<evidence type="ECO:0000313" key="2">
    <source>
        <dbReference type="EMBL" id="KAK9816529.1"/>
    </source>
</evidence>
<dbReference type="Proteomes" id="UP001489004">
    <property type="component" value="Unassembled WGS sequence"/>
</dbReference>
<dbReference type="AlphaFoldDB" id="A0AAW1Q868"/>
<proteinExistence type="predicted"/>
<organism evidence="2 3">
    <name type="scientific">[Myrmecia] bisecta</name>
    <dbReference type="NCBI Taxonomy" id="41462"/>
    <lineage>
        <taxon>Eukaryota</taxon>
        <taxon>Viridiplantae</taxon>
        <taxon>Chlorophyta</taxon>
        <taxon>core chlorophytes</taxon>
        <taxon>Trebouxiophyceae</taxon>
        <taxon>Trebouxiales</taxon>
        <taxon>Trebouxiaceae</taxon>
        <taxon>Myrmecia</taxon>
    </lineage>
</organism>
<protein>
    <submittedName>
        <fullName evidence="2">Uncharacterized protein</fullName>
    </submittedName>
</protein>
<reference evidence="2 3" key="1">
    <citation type="journal article" date="2024" name="Nat. Commun.">
        <title>Phylogenomics reveals the evolutionary origins of lichenization in chlorophyte algae.</title>
        <authorList>
            <person name="Puginier C."/>
            <person name="Libourel C."/>
            <person name="Otte J."/>
            <person name="Skaloud P."/>
            <person name="Haon M."/>
            <person name="Grisel S."/>
            <person name="Petersen M."/>
            <person name="Berrin J.G."/>
            <person name="Delaux P.M."/>
            <person name="Dal Grande F."/>
            <person name="Keller J."/>
        </authorList>
    </citation>
    <scope>NUCLEOTIDE SEQUENCE [LARGE SCALE GENOMIC DNA]</scope>
    <source>
        <strain evidence="2 3">SAG 2043</strain>
    </source>
</reference>